<organism evidence="16 17">
    <name type="scientific">Nesterenkonia massiliensis</name>
    <dbReference type="NCBI Taxonomy" id="1232429"/>
    <lineage>
        <taxon>Bacteria</taxon>
        <taxon>Bacillati</taxon>
        <taxon>Actinomycetota</taxon>
        <taxon>Actinomycetes</taxon>
        <taxon>Micrococcales</taxon>
        <taxon>Micrococcaceae</taxon>
        <taxon>Nesterenkonia</taxon>
    </lineage>
</organism>
<gene>
    <name evidence="12 16" type="primary">atpA</name>
    <name evidence="16" type="ORF">M3B43_01145</name>
</gene>
<feature type="domain" description="ATPase F1/V1/A1 complex alpha/beta subunit N-terminal" evidence="15">
    <location>
        <begin position="31"/>
        <end position="96"/>
    </location>
</feature>
<evidence type="ECO:0000256" key="5">
    <source>
        <dbReference type="ARBA" id="ARBA00022741"/>
    </source>
</evidence>
<keyword evidence="6 12" id="KW-0067">ATP-binding</keyword>
<dbReference type="SUPFAM" id="SSF47917">
    <property type="entry name" value="C-terminal domain of alpha and beta subunits of F1 ATP synthase"/>
    <property type="match status" value="1"/>
</dbReference>
<dbReference type="SUPFAM" id="SSF52540">
    <property type="entry name" value="P-loop containing nucleoside triphosphate hydrolases"/>
    <property type="match status" value="1"/>
</dbReference>
<dbReference type="HAMAP" id="MF_01346">
    <property type="entry name" value="ATP_synth_alpha_bact"/>
    <property type="match status" value="1"/>
</dbReference>
<protein>
    <recommendedName>
        <fullName evidence="12">ATP synthase subunit alpha</fullName>
        <ecNumber evidence="12">7.1.2.2</ecNumber>
    </recommendedName>
    <alternativeName>
        <fullName evidence="12">ATP synthase F1 sector subunit alpha</fullName>
    </alternativeName>
    <alternativeName>
        <fullName evidence="12">F-ATPase subunit alpha</fullName>
    </alternativeName>
</protein>
<dbReference type="InterPro" id="IPR023366">
    <property type="entry name" value="ATP_synth_asu-like_sf"/>
</dbReference>
<comment type="function">
    <text evidence="12">Produces ATP from ADP in the presence of a proton gradient across the membrane. The alpha chain is a regulatory subunit.</text>
</comment>
<keyword evidence="17" id="KW-1185">Reference proteome</keyword>
<evidence type="ECO:0000256" key="8">
    <source>
        <dbReference type="ARBA" id="ARBA00023065"/>
    </source>
</evidence>
<dbReference type="EMBL" id="JALXMO010000002">
    <property type="protein sequence ID" value="MCT1605946.1"/>
    <property type="molecule type" value="Genomic_DNA"/>
</dbReference>
<comment type="similarity">
    <text evidence="2 12">Belongs to the ATPase alpha/beta chains family.</text>
</comment>
<keyword evidence="10 12" id="KW-0139">CF(1)</keyword>
<dbReference type="CDD" id="cd18113">
    <property type="entry name" value="ATP-synt_F1_alpha_C"/>
    <property type="match status" value="1"/>
</dbReference>
<evidence type="ECO:0000256" key="3">
    <source>
        <dbReference type="ARBA" id="ARBA00022448"/>
    </source>
</evidence>
<dbReference type="InterPro" id="IPR005294">
    <property type="entry name" value="ATP_synth_F1_asu"/>
</dbReference>
<dbReference type="Pfam" id="PF00306">
    <property type="entry name" value="ATP-synt_ab_C"/>
    <property type="match status" value="1"/>
</dbReference>
<dbReference type="InterPro" id="IPR004100">
    <property type="entry name" value="ATPase_F1/V1/A1_a/bsu_N"/>
</dbReference>
<dbReference type="Proteomes" id="UP001205046">
    <property type="component" value="Unassembled WGS sequence"/>
</dbReference>
<keyword evidence="7 12" id="KW-1278">Translocase</keyword>
<evidence type="ECO:0000256" key="9">
    <source>
        <dbReference type="ARBA" id="ARBA00023136"/>
    </source>
</evidence>
<dbReference type="PANTHER" id="PTHR48082:SF2">
    <property type="entry name" value="ATP SYNTHASE SUBUNIT ALPHA, MITOCHONDRIAL"/>
    <property type="match status" value="1"/>
</dbReference>
<feature type="binding site" evidence="12">
    <location>
        <begin position="173"/>
        <end position="180"/>
    </location>
    <ligand>
        <name>ATP</name>
        <dbReference type="ChEBI" id="CHEBI:30616"/>
    </ligand>
</feature>
<sequence length="542" mass="58748">MADLTINADDVRNALTEFAASYEPGAAERVEVGRVISAADGIARVEGLPSTMANELLRFEDGTLGLAQNLDTREIGVVILGEFSGIEEGQEVTRTGEVLSVPVGDKFLGRVVDPLGNPIDDLGEIEAESRRALELQAPSVVQRKSVHEPLQTGIKAIDAMIPIGRGQRQLIIGDRQTGKTAIAIDAILNQKANWESGDVNKQVRCVYVAVGQKASTIAAVRQTLADRGALEYTTIVASPASDPAGFKYLAPFAGSAIGQHWMYGGKHVLIIFDDLSKQAEAYRAVSLLLRRPPGREAYPGDVFYLHSRLLERCAKLSDEMGAGSMTGLPLIETKANDVSAYIPTNVISITDGQIFLQSDLFNANQRPAVDVGISVSRVGGAAQVKAMKKVSGTLKLDLAQYRDMQAFAMFASDLDPATRQQLVRGERQTELLKQAQYTPYPVEEQVVSIWAGAQGHLDDVELADIKRFEAEWIDHLKRKTDVLTNIAATGKLEDDTVNTLNEAIVDFKNAFQSEDSQSILGNETAEALSAEDIEQEEIAAQK</sequence>
<dbReference type="Pfam" id="PF02874">
    <property type="entry name" value="ATP-synt_ab_N"/>
    <property type="match status" value="1"/>
</dbReference>
<keyword evidence="11 12" id="KW-0066">ATP synthesis</keyword>
<evidence type="ECO:0000256" key="6">
    <source>
        <dbReference type="ARBA" id="ARBA00022840"/>
    </source>
</evidence>
<keyword evidence="4 12" id="KW-1003">Cell membrane</keyword>
<dbReference type="RefSeq" id="WP_260072196.1">
    <property type="nucleotide sequence ID" value="NZ_JALXMO010000002.1"/>
</dbReference>
<evidence type="ECO:0000256" key="10">
    <source>
        <dbReference type="ARBA" id="ARBA00023196"/>
    </source>
</evidence>
<dbReference type="CDD" id="cd18116">
    <property type="entry name" value="ATP-synt_F1_alpha_N"/>
    <property type="match status" value="1"/>
</dbReference>
<dbReference type="NCBIfam" id="NF009884">
    <property type="entry name" value="PRK13343.1"/>
    <property type="match status" value="1"/>
</dbReference>
<dbReference type="Gene3D" id="3.40.50.300">
    <property type="entry name" value="P-loop containing nucleotide triphosphate hydrolases"/>
    <property type="match status" value="1"/>
</dbReference>
<dbReference type="NCBIfam" id="TIGR00962">
    <property type="entry name" value="atpA"/>
    <property type="match status" value="1"/>
</dbReference>
<dbReference type="Gene3D" id="2.40.30.20">
    <property type="match status" value="1"/>
</dbReference>
<dbReference type="InterPro" id="IPR036121">
    <property type="entry name" value="ATPase_F1/V1/A1_a/bsu_N_sf"/>
</dbReference>
<name>A0ABT2HMN4_9MICC</name>
<keyword evidence="3 12" id="KW-0813">Transport</keyword>
<feature type="domain" description="ATP synthase alpha subunit C-terminal" evidence="14">
    <location>
        <begin position="383"/>
        <end position="507"/>
    </location>
</feature>
<dbReference type="Gene3D" id="1.20.150.20">
    <property type="entry name" value="ATP synthase alpha/beta chain, C-terminal domain"/>
    <property type="match status" value="1"/>
</dbReference>
<keyword evidence="9 12" id="KW-0472">Membrane</keyword>
<dbReference type="InterPro" id="IPR000194">
    <property type="entry name" value="ATPase_F1/V1/A1_a/bsu_nucl-bd"/>
</dbReference>
<comment type="caution">
    <text evidence="16">The sequence shown here is derived from an EMBL/GenBank/DDBJ whole genome shotgun (WGS) entry which is preliminary data.</text>
</comment>
<keyword evidence="8 12" id="KW-0406">Ion transport</keyword>
<keyword evidence="12" id="KW-0375">Hydrogen ion transport</keyword>
<evidence type="ECO:0000259" key="15">
    <source>
        <dbReference type="Pfam" id="PF02874"/>
    </source>
</evidence>
<evidence type="ECO:0000256" key="1">
    <source>
        <dbReference type="ARBA" id="ARBA00004370"/>
    </source>
</evidence>
<evidence type="ECO:0000259" key="13">
    <source>
        <dbReference type="Pfam" id="PF00006"/>
    </source>
</evidence>
<feature type="domain" description="ATPase F1/V1/A1 complex alpha/beta subunit nucleotide-binding" evidence="13">
    <location>
        <begin position="153"/>
        <end position="376"/>
    </location>
</feature>
<evidence type="ECO:0000256" key="4">
    <source>
        <dbReference type="ARBA" id="ARBA00022475"/>
    </source>
</evidence>
<dbReference type="PROSITE" id="PS00152">
    <property type="entry name" value="ATPASE_ALPHA_BETA"/>
    <property type="match status" value="1"/>
</dbReference>
<evidence type="ECO:0000256" key="7">
    <source>
        <dbReference type="ARBA" id="ARBA00022967"/>
    </source>
</evidence>
<reference evidence="16 17" key="1">
    <citation type="submission" date="2022-04" db="EMBL/GenBank/DDBJ databases">
        <title>Human microbiome associated bacterial genomes.</title>
        <authorList>
            <person name="Sandstrom S."/>
            <person name="Salamzade R."/>
            <person name="Kalan L.R."/>
        </authorList>
    </citation>
    <scope>NUCLEOTIDE SEQUENCE [LARGE SCALE GENOMIC DNA]</scope>
    <source>
        <strain evidence="17">p3-SID767</strain>
    </source>
</reference>
<dbReference type="Pfam" id="PF00006">
    <property type="entry name" value="ATP-synt_ab"/>
    <property type="match status" value="1"/>
</dbReference>
<dbReference type="CDD" id="cd01132">
    <property type="entry name" value="F1-ATPase_alpha_CD"/>
    <property type="match status" value="1"/>
</dbReference>
<evidence type="ECO:0000256" key="12">
    <source>
        <dbReference type="HAMAP-Rule" id="MF_01346"/>
    </source>
</evidence>
<proteinExistence type="inferred from homology"/>
<dbReference type="InterPro" id="IPR020003">
    <property type="entry name" value="ATPase_a/bsu_AS"/>
</dbReference>
<dbReference type="InterPro" id="IPR027417">
    <property type="entry name" value="P-loop_NTPase"/>
</dbReference>
<dbReference type="InterPro" id="IPR033732">
    <property type="entry name" value="ATP_synth_F1_a_nt-bd_dom"/>
</dbReference>
<evidence type="ECO:0000313" key="17">
    <source>
        <dbReference type="Proteomes" id="UP001205046"/>
    </source>
</evidence>
<dbReference type="SUPFAM" id="SSF50615">
    <property type="entry name" value="N-terminal domain of alpha and beta subunits of F1 ATP synthase"/>
    <property type="match status" value="1"/>
</dbReference>
<accession>A0ABT2HMN4</accession>
<evidence type="ECO:0000256" key="11">
    <source>
        <dbReference type="ARBA" id="ARBA00023310"/>
    </source>
</evidence>
<evidence type="ECO:0000259" key="14">
    <source>
        <dbReference type="Pfam" id="PF00306"/>
    </source>
</evidence>
<dbReference type="InterPro" id="IPR000793">
    <property type="entry name" value="ATP_synth_asu_C"/>
</dbReference>
<comment type="subcellular location">
    <subcellularLocation>
        <location evidence="12">Cell membrane</location>
        <topology evidence="12">Peripheral membrane protein</topology>
    </subcellularLocation>
    <subcellularLocation>
        <location evidence="1">Membrane</location>
    </subcellularLocation>
</comment>
<dbReference type="InterPro" id="IPR038376">
    <property type="entry name" value="ATP_synth_asu_C_sf"/>
</dbReference>
<dbReference type="EC" id="7.1.2.2" evidence="12"/>
<evidence type="ECO:0000313" key="16">
    <source>
        <dbReference type="EMBL" id="MCT1605946.1"/>
    </source>
</evidence>
<feature type="site" description="Required for activity" evidence="12">
    <location>
        <position position="374"/>
    </location>
</feature>
<keyword evidence="5 12" id="KW-0547">Nucleotide-binding</keyword>
<dbReference type="PANTHER" id="PTHR48082">
    <property type="entry name" value="ATP SYNTHASE SUBUNIT ALPHA, MITOCHONDRIAL"/>
    <property type="match status" value="1"/>
</dbReference>
<evidence type="ECO:0000256" key="2">
    <source>
        <dbReference type="ARBA" id="ARBA00008936"/>
    </source>
</evidence>
<comment type="catalytic activity">
    <reaction evidence="12">
        <text>ATP + H2O + 4 H(+)(in) = ADP + phosphate + 5 H(+)(out)</text>
        <dbReference type="Rhea" id="RHEA:57720"/>
        <dbReference type="ChEBI" id="CHEBI:15377"/>
        <dbReference type="ChEBI" id="CHEBI:15378"/>
        <dbReference type="ChEBI" id="CHEBI:30616"/>
        <dbReference type="ChEBI" id="CHEBI:43474"/>
        <dbReference type="ChEBI" id="CHEBI:456216"/>
        <dbReference type="EC" id="7.1.2.2"/>
    </reaction>
</comment>